<accession>A0A9N9PK70</accession>
<evidence type="ECO:0000256" key="1">
    <source>
        <dbReference type="SAM" id="Coils"/>
    </source>
</evidence>
<organism evidence="3 4">
    <name type="scientific">Hymenoscyphus fraxineus</name>
    <dbReference type="NCBI Taxonomy" id="746836"/>
    <lineage>
        <taxon>Eukaryota</taxon>
        <taxon>Fungi</taxon>
        <taxon>Dikarya</taxon>
        <taxon>Ascomycota</taxon>
        <taxon>Pezizomycotina</taxon>
        <taxon>Leotiomycetes</taxon>
        <taxon>Helotiales</taxon>
        <taxon>Helotiaceae</taxon>
        <taxon>Hymenoscyphus</taxon>
    </lineage>
</organism>
<feature type="region of interest" description="Disordered" evidence="2">
    <location>
        <begin position="208"/>
        <end position="235"/>
    </location>
</feature>
<sequence>MDNEAILSRWRELDAARAKKKRDNSRSLALSDIGVSAPTPEETLLSTDSSVYASTSKKAESVARPLTMASDKSSNAKAIKKGFMGRQSGDSEAISPVIKDIFKLIDDIQEQRPQKDPPYVTESHAYAIEMELKNSRMAHAQSAKRIQELEEQLRISERQIQAQQRVIRDLAQEGDANKTRIKGLEQLIRNSDITPTAQSPAIDANAVPTDEEKIPTPPQAIKKKPEKTMSPSQLEEKMQLRIFGTRGSGDRDGWCSYGSCFACSCKPSSFG</sequence>
<reference evidence="3" key="1">
    <citation type="submission" date="2021-07" db="EMBL/GenBank/DDBJ databases">
        <authorList>
            <person name="Durling M."/>
        </authorList>
    </citation>
    <scope>NUCLEOTIDE SEQUENCE</scope>
</reference>
<dbReference type="Proteomes" id="UP000696280">
    <property type="component" value="Unassembled WGS sequence"/>
</dbReference>
<feature type="coiled-coil region" evidence="1">
    <location>
        <begin position="132"/>
        <end position="173"/>
    </location>
</feature>
<evidence type="ECO:0000313" key="3">
    <source>
        <dbReference type="EMBL" id="CAG8956734.1"/>
    </source>
</evidence>
<evidence type="ECO:0000256" key="2">
    <source>
        <dbReference type="SAM" id="MobiDB-lite"/>
    </source>
</evidence>
<keyword evidence="4" id="KW-1185">Reference proteome</keyword>
<comment type="caution">
    <text evidence="3">The sequence shown here is derived from an EMBL/GenBank/DDBJ whole genome shotgun (WGS) entry which is preliminary data.</text>
</comment>
<gene>
    <name evidence="3" type="ORF">HYFRA_00012278</name>
</gene>
<evidence type="ECO:0000313" key="4">
    <source>
        <dbReference type="Proteomes" id="UP000696280"/>
    </source>
</evidence>
<dbReference type="EMBL" id="CAJVRL010000072">
    <property type="protein sequence ID" value="CAG8956734.1"/>
    <property type="molecule type" value="Genomic_DNA"/>
</dbReference>
<dbReference type="OrthoDB" id="10350786at2759"/>
<keyword evidence="1" id="KW-0175">Coiled coil</keyword>
<proteinExistence type="predicted"/>
<protein>
    <submittedName>
        <fullName evidence="3">Uncharacterized protein</fullName>
    </submittedName>
</protein>
<name>A0A9N9PK70_9HELO</name>
<dbReference type="AlphaFoldDB" id="A0A9N9PK70"/>